<dbReference type="InterPro" id="IPR000868">
    <property type="entry name" value="Isochorismatase-like_dom"/>
</dbReference>
<dbReference type="Proteomes" id="UP000054715">
    <property type="component" value="Unassembled WGS sequence"/>
</dbReference>
<dbReference type="PATRIC" id="fig|455.5.peg.2401"/>
<keyword evidence="2" id="KW-0378">Hydrolase</keyword>
<dbReference type="Pfam" id="PF00857">
    <property type="entry name" value="Isochorismatase"/>
    <property type="match status" value="1"/>
</dbReference>
<proteinExistence type="predicted"/>
<dbReference type="GO" id="GO:0016787">
    <property type="term" value="F:hydrolase activity"/>
    <property type="evidence" value="ECO:0007669"/>
    <property type="project" value="UniProtKB-KW"/>
</dbReference>
<dbReference type="AlphaFoldDB" id="A0A0W0UKC8"/>
<dbReference type="InterPro" id="IPR036380">
    <property type="entry name" value="Isochorismatase-like_sf"/>
</dbReference>
<dbReference type="SUPFAM" id="SSF52499">
    <property type="entry name" value="Isochorismatase-like hydrolases"/>
    <property type="match status" value="1"/>
</dbReference>
<dbReference type="CDD" id="cd01012">
    <property type="entry name" value="YcaC_related"/>
    <property type="match status" value="1"/>
</dbReference>
<dbReference type="Proteomes" id="UP000093336">
    <property type="component" value="Unassembled WGS sequence"/>
</dbReference>
<dbReference type="Gene3D" id="3.40.50.850">
    <property type="entry name" value="Isochorismatase-like"/>
    <property type="match status" value="1"/>
</dbReference>
<name>A0A0W0UKC8_9GAMM</name>
<dbReference type="STRING" id="455.Ljam_2281"/>
<gene>
    <name evidence="3" type="ORF">A8135_14470</name>
    <name evidence="2" type="ORF">Ljam_2281</name>
</gene>
<dbReference type="OrthoDB" id="9796958at2"/>
<feature type="domain" description="Isochorismatase-like" evidence="1">
    <location>
        <begin position="8"/>
        <end position="157"/>
    </location>
</feature>
<keyword evidence="5" id="KW-1185">Reference proteome</keyword>
<reference evidence="3 5" key="2">
    <citation type="submission" date="2016-05" db="EMBL/GenBank/DDBJ databases">
        <authorList>
            <person name="Prochazka B."/>
            <person name="Indra A."/>
            <person name="Hasenberger P."/>
            <person name="Blaschitz M."/>
            <person name="Wagner L."/>
            <person name="Wewalka G."/>
            <person name="Sorschag S."/>
            <person name="Schmid D."/>
            <person name="Ruppitsch W."/>
        </authorList>
    </citation>
    <scope>NUCLEOTIDE SEQUENCE [LARGE SCALE GENOMIC DNA]</scope>
    <source>
        <strain evidence="3 5">974010_12</strain>
    </source>
</reference>
<dbReference type="EMBL" id="LYOZ01000035">
    <property type="protein sequence ID" value="OCH97528.1"/>
    <property type="molecule type" value="Genomic_DNA"/>
</dbReference>
<dbReference type="EMBL" id="LNYG01000013">
    <property type="protein sequence ID" value="KTD08086.1"/>
    <property type="molecule type" value="Genomic_DNA"/>
</dbReference>
<dbReference type="RefSeq" id="WP_058450143.1">
    <property type="nucleotide sequence ID" value="NZ_CAAAJF010000017.1"/>
</dbReference>
<evidence type="ECO:0000313" key="5">
    <source>
        <dbReference type="Proteomes" id="UP000093336"/>
    </source>
</evidence>
<evidence type="ECO:0000313" key="4">
    <source>
        <dbReference type="Proteomes" id="UP000054715"/>
    </source>
</evidence>
<organism evidence="2 4">
    <name type="scientific">Legionella jamestowniensis</name>
    <dbReference type="NCBI Taxonomy" id="455"/>
    <lineage>
        <taxon>Bacteria</taxon>
        <taxon>Pseudomonadati</taxon>
        <taxon>Pseudomonadota</taxon>
        <taxon>Gammaproteobacteria</taxon>
        <taxon>Legionellales</taxon>
        <taxon>Legionellaceae</taxon>
        <taxon>Legionella</taxon>
    </lineage>
</organism>
<reference evidence="2 4" key="1">
    <citation type="submission" date="2015-11" db="EMBL/GenBank/DDBJ databases">
        <title>Genomic analysis of 38 Legionella species identifies large and diverse effector repertoires.</title>
        <authorList>
            <person name="Burstein D."/>
            <person name="Amaro F."/>
            <person name="Zusman T."/>
            <person name="Lifshitz Z."/>
            <person name="Cohen O."/>
            <person name="Gilbert J.A."/>
            <person name="Pupko T."/>
            <person name="Shuman H.A."/>
            <person name="Segal G."/>
        </authorList>
    </citation>
    <scope>NUCLEOTIDE SEQUENCE [LARGE SCALE GENOMIC DNA]</scope>
    <source>
        <strain evidence="2 4">JA-26-G1-E2</strain>
    </source>
</reference>
<sequence>MLLEREQSCVLLIDVQEKLAPHVKEPEKILERCAWIIRLATELKIPMLVSEQYPKGLGHTVEPLKSLTAHYQTNEKVHFSCFRESSCKQNLESLARKQLVLIGIETHVCVLQTAMDLNKAGYDVFVVVDAVSSRAEIDHKYGLKRMKQAGIQLVTSEMVFFEWVGQAGTEEFKGLSKNYLR</sequence>
<comment type="caution">
    <text evidence="2">The sequence shown here is derived from an EMBL/GenBank/DDBJ whole genome shotgun (WGS) entry which is preliminary data.</text>
</comment>
<dbReference type="InterPro" id="IPR050993">
    <property type="entry name" value="Isochorismatase_domain"/>
</dbReference>
<evidence type="ECO:0000313" key="2">
    <source>
        <dbReference type="EMBL" id="KTD08086.1"/>
    </source>
</evidence>
<dbReference type="PANTHER" id="PTHR14119">
    <property type="entry name" value="HYDROLASE"/>
    <property type="match status" value="1"/>
</dbReference>
<accession>A0A0W0UKC8</accession>
<evidence type="ECO:0000313" key="3">
    <source>
        <dbReference type="EMBL" id="OCH97528.1"/>
    </source>
</evidence>
<evidence type="ECO:0000259" key="1">
    <source>
        <dbReference type="Pfam" id="PF00857"/>
    </source>
</evidence>
<dbReference type="PANTHER" id="PTHR14119:SF3">
    <property type="entry name" value="ISOCHORISMATASE DOMAIN-CONTAINING PROTEIN 2"/>
    <property type="match status" value="1"/>
</dbReference>
<protein>
    <submittedName>
        <fullName evidence="2 3">Hydrolase</fullName>
    </submittedName>
</protein>